<dbReference type="AlphaFoldDB" id="A0A017SZ08"/>
<sequence length="168" mass="17825">MRRLPRALATVPLLVLAAPGCSTTVKETQAPCASPGPISVSTVITTCATILFGEIVFDPPPASLDKAVIDVSVYEYDPFLADGDADLLATDRLLAPESSPLLYAICVPSWNDGLKHYLSLQADMNGSGTHDCPDYGNRDFNAIKERNDVVSVVLIPLSRAPGEDCPAP</sequence>
<reference evidence="2 3" key="1">
    <citation type="submission" date="2013-05" db="EMBL/GenBank/DDBJ databases">
        <title>Genome assembly of Chondromyces apiculatus DSM 436.</title>
        <authorList>
            <person name="Sharma G."/>
            <person name="Khatri I."/>
            <person name="Kaur C."/>
            <person name="Mayilraj S."/>
            <person name="Subramanian S."/>
        </authorList>
    </citation>
    <scope>NUCLEOTIDE SEQUENCE [LARGE SCALE GENOMIC DNA]</scope>
    <source>
        <strain evidence="2 3">DSM 436</strain>
    </source>
</reference>
<evidence type="ECO:0000256" key="1">
    <source>
        <dbReference type="SAM" id="SignalP"/>
    </source>
</evidence>
<dbReference type="RefSeq" id="WP_156041450.1">
    <property type="nucleotide sequence ID" value="NZ_ASRX01000079.1"/>
</dbReference>
<protein>
    <recommendedName>
        <fullName evidence="4">Lipoprotein</fullName>
    </recommendedName>
</protein>
<comment type="caution">
    <text evidence="2">The sequence shown here is derived from an EMBL/GenBank/DDBJ whole genome shotgun (WGS) entry which is preliminary data.</text>
</comment>
<gene>
    <name evidence="2" type="ORF">CAP_8082</name>
</gene>
<evidence type="ECO:0000313" key="3">
    <source>
        <dbReference type="Proteomes" id="UP000019678"/>
    </source>
</evidence>
<keyword evidence="3" id="KW-1185">Reference proteome</keyword>
<feature type="chain" id="PRO_5001499787" description="Lipoprotein" evidence="1">
    <location>
        <begin position="18"/>
        <end position="168"/>
    </location>
</feature>
<organism evidence="2 3">
    <name type="scientific">Chondromyces apiculatus DSM 436</name>
    <dbReference type="NCBI Taxonomy" id="1192034"/>
    <lineage>
        <taxon>Bacteria</taxon>
        <taxon>Pseudomonadati</taxon>
        <taxon>Myxococcota</taxon>
        <taxon>Polyangia</taxon>
        <taxon>Polyangiales</taxon>
        <taxon>Polyangiaceae</taxon>
        <taxon>Chondromyces</taxon>
    </lineage>
</organism>
<proteinExistence type="predicted"/>
<evidence type="ECO:0008006" key="4">
    <source>
        <dbReference type="Google" id="ProtNLM"/>
    </source>
</evidence>
<dbReference type="Proteomes" id="UP000019678">
    <property type="component" value="Unassembled WGS sequence"/>
</dbReference>
<accession>A0A017SZ08</accession>
<name>A0A017SZ08_9BACT</name>
<evidence type="ECO:0000313" key="2">
    <source>
        <dbReference type="EMBL" id="EYF01521.1"/>
    </source>
</evidence>
<keyword evidence="1" id="KW-0732">Signal</keyword>
<dbReference type="EMBL" id="ASRX01000079">
    <property type="protein sequence ID" value="EYF01521.1"/>
    <property type="molecule type" value="Genomic_DNA"/>
</dbReference>
<feature type="signal peptide" evidence="1">
    <location>
        <begin position="1"/>
        <end position="17"/>
    </location>
</feature>